<keyword evidence="6 12" id="KW-1133">Transmembrane helix</keyword>
<keyword evidence="7" id="KW-0915">Sodium</keyword>
<dbReference type="Proteomes" id="UP000762676">
    <property type="component" value="Unassembled WGS sequence"/>
</dbReference>
<evidence type="ECO:0000256" key="2">
    <source>
        <dbReference type="ARBA" id="ARBA00006434"/>
    </source>
</evidence>
<feature type="transmembrane region" description="Helical" evidence="12">
    <location>
        <begin position="193"/>
        <end position="219"/>
    </location>
</feature>
<evidence type="ECO:0000313" key="14">
    <source>
        <dbReference type="Proteomes" id="UP000762676"/>
    </source>
</evidence>
<comment type="similarity">
    <text evidence="2 11">Belongs to the sodium:solute symporter (SSF) (TC 2.A.21) family.</text>
</comment>
<protein>
    <submittedName>
        <fullName evidence="13">Sodium-coupled monocarboxylate transporter 1</fullName>
    </submittedName>
</protein>
<dbReference type="GO" id="GO:0005886">
    <property type="term" value="C:plasma membrane"/>
    <property type="evidence" value="ECO:0007669"/>
    <property type="project" value="UniProtKB-SubCell"/>
</dbReference>
<proteinExistence type="inferred from homology"/>
<organism evidence="13 14">
    <name type="scientific">Elysia marginata</name>
    <dbReference type="NCBI Taxonomy" id="1093978"/>
    <lineage>
        <taxon>Eukaryota</taxon>
        <taxon>Metazoa</taxon>
        <taxon>Spiralia</taxon>
        <taxon>Lophotrochozoa</taxon>
        <taxon>Mollusca</taxon>
        <taxon>Gastropoda</taxon>
        <taxon>Heterobranchia</taxon>
        <taxon>Euthyneura</taxon>
        <taxon>Panpulmonata</taxon>
        <taxon>Sacoglossa</taxon>
        <taxon>Placobranchoidea</taxon>
        <taxon>Plakobranchidae</taxon>
        <taxon>Elysia</taxon>
    </lineage>
</organism>
<evidence type="ECO:0000256" key="10">
    <source>
        <dbReference type="ARBA" id="ARBA00023201"/>
    </source>
</evidence>
<feature type="transmembrane region" description="Helical" evidence="12">
    <location>
        <begin position="12"/>
        <end position="31"/>
    </location>
</feature>
<keyword evidence="5 12" id="KW-0812">Transmembrane</keyword>
<evidence type="ECO:0000256" key="6">
    <source>
        <dbReference type="ARBA" id="ARBA00022989"/>
    </source>
</evidence>
<dbReference type="Gene3D" id="1.20.1730.10">
    <property type="entry name" value="Sodium/glucose cotransporter"/>
    <property type="match status" value="1"/>
</dbReference>
<comment type="subcellular location">
    <subcellularLocation>
        <location evidence="1">Cell membrane</location>
        <topology evidence="1">Multi-pass membrane protein</topology>
    </subcellularLocation>
</comment>
<gene>
    <name evidence="13" type="ORF">ElyMa_002528200</name>
</gene>
<feature type="transmembrane region" description="Helical" evidence="12">
    <location>
        <begin position="323"/>
        <end position="345"/>
    </location>
</feature>
<dbReference type="AlphaFoldDB" id="A0AAV4GVA7"/>
<dbReference type="EMBL" id="BMAT01005187">
    <property type="protein sequence ID" value="GFR88848.1"/>
    <property type="molecule type" value="Genomic_DNA"/>
</dbReference>
<accession>A0AAV4GVA7</accession>
<keyword evidence="9 12" id="KW-0472">Membrane</keyword>
<keyword evidence="3" id="KW-0813">Transport</keyword>
<keyword evidence="10" id="KW-0739">Sodium transport</keyword>
<dbReference type="PROSITE" id="PS50283">
    <property type="entry name" value="NA_SOLUT_SYMP_3"/>
    <property type="match status" value="1"/>
</dbReference>
<evidence type="ECO:0000256" key="9">
    <source>
        <dbReference type="ARBA" id="ARBA00023136"/>
    </source>
</evidence>
<dbReference type="GO" id="GO:0015293">
    <property type="term" value="F:symporter activity"/>
    <property type="evidence" value="ECO:0007669"/>
    <property type="project" value="TreeGrafter"/>
</dbReference>
<evidence type="ECO:0000256" key="8">
    <source>
        <dbReference type="ARBA" id="ARBA00023065"/>
    </source>
</evidence>
<reference evidence="13 14" key="1">
    <citation type="journal article" date="2021" name="Elife">
        <title>Chloroplast acquisition without the gene transfer in kleptoplastic sea slugs, Plakobranchus ocellatus.</title>
        <authorList>
            <person name="Maeda T."/>
            <person name="Takahashi S."/>
            <person name="Yoshida T."/>
            <person name="Shimamura S."/>
            <person name="Takaki Y."/>
            <person name="Nagai Y."/>
            <person name="Toyoda A."/>
            <person name="Suzuki Y."/>
            <person name="Arimoto A."/>
            <person name="Ishii H."/>
            <person name="Satoh N."/>
            <person name="Nishiyama T."/>
            <person name="Hasebe M."/>
            <person name="Maruyama T."/>
            <person name="Minagawa J."/>
            <person name="Obokata J."/>
            <person name="Shigenobu S."/>
        </authorList>
    </citation>
    <scope>NUCLEOTIDE SEQUENCE [LARGE SCALE GENOMIC DNA]</scope>
</reference>
<keyword evidence="4" id="KW-1003">Cell membrane</keyword>
<feature type="transmembrane region" description="Helical" evidence="12">
    <location>
        <begin position="126"/>
        <end position="153"/>
    </location>
</feature>
<sequence>MVETITYSAVDFVVAGLMLAVPTGIGIRYAVRDARRAATREEYLMGGRHMAVLPVALSTFITFVSAVSLMGTPAEMYFFGAVGYSIYMAMSLGHIIAAFTTAPLINPLKLTSVYEYLHLRYQSKGLQMFGTLIGMAQTMIYQAVVLLLPALALQSCADLPLWISLFLFGAVGTVYTTIGGFKSVVWTDVFQAGVVFFGLLIIIIKGCIEVGGISQVWHLSGEGGRLNFDRLSFDPRTRHSQWGIFVGFTLLWYFNSFSQPTAQRISCLGNVRRARMCCLINAPVSLLTGVLTCFTGLTAYAYYTLQRCDPLQAGLISNKNQLAPYFVLHAMADIRGFSGLFLGVISSGSLSTLSSGKPYHFTFQHVTSSTHNPFFHLVNFIISACRKHCI</sequence>
<comment type="caution">
    <text evidence="13">The sequence shown here is derived from an EMBL/GenBank/DDBJ whole genome shotgun (WGS) entry which is preliminary data.</text>
</comment>
<evidence type="ECO:0000256" key="11">
    <source>
        <dbReference type="RuleBase" id="RU362091"/>
    </source>
</evidence>
<feature type="transmembrane region" description="Helical" evidence="12">
    <location>
        <begin position="77"/>
        <end position="105"/>
    </location>
</feature>
<evidence type="ECO:0000256" key="12">
    <source>
        <dbReference type="SAM" id="Phobius"/>
    </source>
</evidence>
<dbReference type="InterPro" id="IPR038377">
    <property type="entry name" value="Na/Glc_symporter_sf"/>
</dbReference>
<keyword evidence="14" id="KW-1185">Reference proteome</keyword>
<evidence type="ECO:0000256" key="3">
    <source>
        <dbReference type="ARBA" id="ARBA00022448"/>
    </source>
</evidence>
<dbReference type="Pfam" id="PF00474">
    <property type="entry name" value="SSF"/>
    <property type="match status" value="1"/>
</dbReference>
<dbReference type="GO" id="GO:0006814">
    <property type="term" value="P:sodium ion transport"/>
    <property type="evidence" value="ECO:0007669"/>
    <property type="project" value="UniProtKB-KW"/>
</dbReference>
<evidence type="ECO:0000256" key="4">
    <source>
        <dbReference type="ARBA" id="ARBA00022475"/>
    </source>
</evidence>
<name>A0AAV4GVA7_9GAST</name>
<dbReference type="PANTHER" id="PTHR42985">
    <property type="entry name" value="SODIUM-COUPLED MONOCARBOXYLATE TRANSPORTER"/>
    <property type="match status" value="1"/>
</dbReference>
<evidence type="ECO:0000256" key="5">
    <source>
        <dbReference type="ARBA" id="ARBA00022692"/>
    </source>
</evidence>
<dbReference type="PANTHER" id="PTHR42985:SF40">
    <property type="entry name" value="LD47995P-RELATED"/>
    <property type="match status" value="1"/>
</dbReference>
<dbReference type="InterPro" id="IPR001734">
    <property type="entry name" value="Na/solute_symporter"/>
</dbReference>
<dbReference type="NCBIfam" id="TIGR00813">
    <property type="entry name" value="sss"/>
    <property type="match status" value="1"/>
</dbReference>
<feature type="transmembrane region" description="Helical" evidence="12">
    <location>
        <begin position="159"/>
        <end position="181"/>
    </location>
</feature>
<evidence type="ECO:0000313" key="13">
    <source>
        <dbReference type="EMBL" id="GFR88848.1"/>
    </source>
</evidence>
<dbReference type="InterPro" id="IPR051163">
    <property type="entry name" value="Sodium:Solute_Symporter_SSF"/>
</dbReference>
<evidence type="ECO:0000256" key="7">
    <source>
        <dbReference type="ARBA" id="ARBA00023053"/>
    </source>
</evidence>
<feature type="transmembrane region" description="Helical" evidence="12">
    <location>
        <begin position="278"/>
        <end position="303"/>
    </location>
</feature>
<feature type="transmembrane region" description="Helical" evidence="12">
    <location>
        <begin position="239"/>
        <end position="257"/>
    </location>
</feature>
<feature type="transmembrane region" description="Helical" evidence="12">
    <location>
        <begin position="51"/>
        <end position="71"/>
    </location>
</feature>
<keyword evidence="8" id="KW-0406">Ion transport</keyword>
<evidence type="ECO:0000256" key="1">
    <source>
        <dbReference type="ARBA" id="ARBA00004651"/>
    </source>
</evidence>